<keyword evidence="1" id="KW-0732">Signal</keyword>
<proteinExistence type="predicted"/>
<feature type="signal peptide" evidence="1">
    <location>
        <begin position="1"/>
        <end position="17"/>
    </location>
</feature>
<organism evidence="2 3">
    <name type="scientific">Fulvimarina uroteuthidis</name>
    <dbReference type="NCBI Taxonomy" id="3098149"/>
    <lineage>
        <taxon>Bacteria</taxon>
        <taxon>Pseudomonadati</taxon>
        <taxon>Pseudomonadota</taxon>
        <taxon>Alphaproteobacteria</taxon>
        <taxon>Hyphomicrobiales</taxon>
        <taxon>Aurantimonadaceae</taxon>
        <taxon>Fulvimarina</taxon>
    </lineage>
</organism>
<sequence>MTIISSTSGAARRLALAAPIGIMLLAGCNTSTPYPSGTPIEGARISANPFPRGTPEFCAQYARQTAANEYEARIDRSEDGFGIRQLTEQQARRDGARAYQRCLDRR</sequence>
<reference evidence="2 3" key="1">
    <citation type="submission" date="2023-12" db="EMBL/GenBank/DDBJ databases">
        <title>Description of Novel Strain Fulvimarina sp. 2208YS6-2-32 isolated from Uroteuthis (Photololigo) edulis.</title>
        <authorList>
            <person name="Park J.-S."/>
        </authorList>
    </citation>
    <scope>NUCLEOTIDE SEQUENCE [LARGE SCALE GENOMIC DNA]</scope>
    <source>
        <strain evidence="2 3">2208YS6-2-32</strain>
    </source>
</reference>
<evidence type="ECO:0000256" key="1">
    <source>
        <dbReference type="SAM" id="SignalP"/>
    </source>
</evidence>
<evidence type="ECO:0000313" key="2">
    <source>
        <dbReference type="EMBL" id="MDY8111011.1"/>
    </source>
</evidence>
<dbReference type="RefSeq" id="WP_322189071.1">
    <property type="nucleotide sequence ID" value="NZ_JAXLPB010000008.1"/>
</dbReference>
<dbReference type="EMBL" id="JAXLPB010000008">
    <property type="protein sequence ID" value="MDY8111011.1"/>
    <property type="molecule type" value="Genomic_DNA"/>
</dbReference>
<evidence type="ECO:0000313" key="3">
    <source>
        <dbReference type="Proteomes" id="UP001294412"/>
    </source>
</evidence>
<protein>
    <submittedName>
        <fullName evidence="2">Uncharacterized protein</fullName>
    </submittedName>
</protein>
<feature type="chain" id="PRO_5046393831" evidence="1">
    <location>
        <begin position="18"/>
        <end position="106"/>
    </location>
</feature>
<gene>
    <name evidence="2" type="ORF">U0C82_17920</name>
</gene>
<dbReference type="Proteomes" id="UP001294412">
    <property type="component" value="Unassembled WGS sequence"/>
</dbReference>
<keyword evidence="3" id="KW-1185">Reference proteome</keyword>
<comment type="caution">
    <text evidence="2">The sequence shown here is derived from an EMBL/GenBank/DDBJ whole genome shotgun (WGS) entry which is preliminary data.</text>
</comment>
<name>A0ABU5I730_9HYPH</name>
<accession>A0ABU5I730</accession>